<gene>
    <name evidence="9" type="ORF">C4K68_23315</name>
</gene>
<evidence type="ECO:0000256" key="5">
    <source>
        <dbReference type="ARBA" id="ARBA00013063"/>
    </source>
</evidence>
<protein>
    <recommendedName>
        <fullName evidence="5">2-dehydro-3-deoxy-phosphogluconate aldolase</fullName>
        <ecNumber evidence="5">4.1.2.14</ecNumber>
    </recommendedName>
</protein>
<keyword evidence="7" id="KW-0704">Schiff base</keyword>
<dbReference type="InterPro" id="IPR031338">
    <property type="entry name" value="KDPG/KHG_AS_2"/>
</dbReference>
<accession>A0A2S5KJH7</accession>
<dbReference type="EMBL" id="PRLP01000122">
    <property type="protein sequence ID" value="PPC74920.1"/>
    <property type="molecule type" value="Genomic_DNA"/>
</dbReference>
<dbReference type="AlphaFoldDB" id="A0A2S5KJH7"/>
<dbReference type="GO" id="GO:0008675">
    <property type="term" value="F:2-dehydro-3-deoxy-phosphogluconate aldolase activity"/>
    <property type="evidence" value="ECO:0007669"/>
    <property type="project" value="UniProtKB-EC"/>
</dbReference>
<evidence type="ECO:0000256" key="7">
    <source>
        <dbReference type="ARBA" id="ARBA00023270"/>
    </source>
</evidence>
<dbReference type="NCBIfam" id="NF004325">
    <property type="entry name" value="PRK05718.1"/>
    <property type="match status" value="1"/>
</dbReference>
<dbReference type="EC" id="4.1.2.14" evidence="5"/>
<evidence type="ECO:0000256" key="3">
    <source>
        <dbReference type="ARBA" id="ARBA00006906"/>
    </source>
</evidence>
<evidence type="ECO:0000256" key="4">
    <source>
        <dbReference type="ARBA" id="ARBA00011233"/>
    </source>
</evidence>
<dbReference type="Proteomes" id="UP000238196">
    <property type="component" value="Unassembled WGS sequence"/>
</dbReference>
<dbReference type="Pfam" id="PF01081">
    <property type="entry name" value="Aldolase"/>
    <property type="match status" value="1"/>
</dbReference>
<dbReference type="InterPro" id="IPR013785">
    <property type="entry name" value="Aldolase_TIM"/>
</dbReference>
<evidence type="ECO:0000256" key="1">
    <source>
        <dbReference type="ARBA" id="ARBA00000654"/>
    </source>
</evidence>
<dbReference type="PROSITE" id="PS00159">
    <property type="entry name" value="ALDOLASE_KDPG_KHG_1"/>
    <property type="match status" value="1"/>
</dbReference>
<evidence type="ECO:0000256" key="2">
    <source>
        <dbReference type="ARBA" id="ARBA00004736"/>
    </source>
</evidence>
<dbReference type="Gene3D" id="3.20.20.70">
    <property type="entry name" value="Aldolase class I"/>
    <property type="match status" value="1"/>
</dbReference>
<evidence type="ECO:0000256" key="8">
    <source>
        <dbReference type="ARBA" id="ARBA00023277"/>
    </source>
</evidence>
<comment type="pathway">
    <text evidence="2">Carbohydrate acid metabolism; 2-dehydro-3-deoxy-D-gluconate degradation; D-glyceraldehyde 3-phosphate and pyruvate from 2-dehydro-3-deoxy-D-gluconate: step 2/2.</text>
</comment>
<organism evidence="9 10">
    <name type="scientific">Proteobacteria bacterium 228</name>
    <dbReference type="NCBI Taxonomy" id="2083153"/>
    <lineage>
        <taxon>Bacteria</taxon>
        <taxon>Pseudomonadati</taxon>
        <taxon>Pseudomonadota</taxon>
    </lineage>
</organism>
<dbReference type="CDD" id="cd00452">
    <property type="entry name" value="KDPG_aldolase"/>
    <property type="match status" value="1"/>
</dbReference>
<dbReference type="PANTHER" id="PTHR30246">
    <property type="entry name" value="2-KETO-3-DEOXY-6-PHOSPHOGLUCONATE ALDOLASE"/>
    <property type="match status" value="1"/>
</dbReference>
<comment type="subunit">
    <text evidence="4">Homotrimer.</text>
</comment>
<name>A0A2S5KJH7_9PROT</name>
<dbReference type="NCBIfam" id="TIGR01182">
    <property type="entry name" value="eda"/>
    <property type="match status" value="1"/>
</dbReference>
<sequence length="218" mass="23239">MTTQTTSTISQQIDSLCARNPIIPVIVVEQAEQILPLARALQAGGITILEITLRSDAALDAIALAKNELEGITVGAGTVVNEKQMDQVLAAGAEFIVTPGLSVDLLKSAKSRNVPFLPGVATVSEIIMGLDAGFDRFKFFPAEAAGGLPFIKSLHGPFSQVRFCPTGGIGLHNYLDYLKQPNIMAVGGSWVVPNDAVKQGDWERITEITRSSLVPLQK</sequence>
<evidence type="ECO:0000313" key="9">
    <source>
        <dbReference type="EMBL" id="PPC74920.1"/>
    </source>
</evidence>
<comment type="caution">
    <text evidence="9">The sequence shown here is derived from an EMBL/GenBank/DDBJ whole genome shotgun (WGS) entry which is preliminary data.</text>
</comment>
<keyword evidence="8" id="KW-0119">Carbohydrate metabolism</keyword>
<dbReference type="InterPro" id="IPR031337">
    <property type="entry name" value="KDPG/KHG_AS_1"/>
</dbReference>
<evidence type="ECO:0000313" key="10">
    <source>
        <dbReference type="Proteomes" id="UP000238196"/>
    </source>
</evidence>
<evidence type="ECO:0000256" key="6">
    <source>
        <dbReference type="ARBA" id="ARBA00023239"/>
    </source>
</evidence>
<dbReference type="OrthoDB" id="9805177at2"/>
<dbReference type="PROSITE" id="PS00160">
    <property type="entry name" value="ALDOLASE_KDPG_KHG_2"/>
    <property type="match status" value="1"/>
</dbReference>
<proteinExistence type="inferred from homology"/>
<keyword evidence="6 9" id="KW-0456">Lyase</keyword>
<dbReference type="InterPro" id="IPR000887">
    <property type="entry name" value="Aldlse_KDPG_KHG"/>
</dbReference>
<comment type="similarity">
    <text evidence="3">Belongs to the KHG/KDPG aldolase family.</text>
</comment>
<reference evidence="9 10" key="1">
    <citation type="submission" date="2018-02" db="EMBL/GenBank/DDBJ databases">
        <title>novel marine gammaproteobacteria from coastal saline agro ecosystem.</title>
        <authorList>
            <person name="Krishnan R."/>
            <person name="Ramesh Kumar N."/>
        </authorList>
    </citation>
    <scope>NUCLEOTIDE SEQUENCE [LARGE SCALE GENOMIC DNA]</scope>
    <source>
        <strain evidence="9 10">228</strain>
    </source>
</reference>
<dbReference type="PANTHER" id="PTHR30246:SF1">
    <property type="entry name" value="2-DEHYDRO-3-DEOXY-6-PHOSPHOGALACTONATE ALDOLASE-RELATED"/>
    <property type="match status" value="1"/>
</dbReference>
<comment type="catalytic activity">
    <reaction evidence="1">
        <text>2-dehydro-3-deoxy-6-phospho-D-gluconate = D-glyceraldehyde 3-phosphate + pyruvate</text>
        <dbReference type="Rhea" id="RHEA:17089"/>
        <dbReference type="ChEBI" id="CHEBI:15361"/>
        <dbReference type="ChEBI" id="CHEBI:57569"/>
        <dbReference type="ChEBI" id="CHEBI:59776"/>
        <dbReference type="EC" id="4.1.2.14"/>
    </reaction>
</comment>
<dbReference type="SUPFAM" id="SSF51569">
    <property type="entry name" value="Aldolase"/>
    <property type="match status" value="1"/>
</dbReference>